<feature type="signal peptide" evidence="1">
    <location>
        <begin position="1"/>
        <end position="16"/>
    </location>
</feature>
<evidence type="ECO:0000313" key="2">
    <source>
        <dbReference type="EMBL" id="JAC18949.1"/>
    </source>
</evidence>
<proteinExistence type="evidence at transcript level"/>
<sequence>MIILLISACRATYCFAVAENTLTIWQNPTNLSKYQLAWNTLNKSREDIYYQVTATSLMSDIIYPTYYRPEFAQVKCWSVQYLNQNAERQTASRKYSYGLTAQSQQNEV</sequence>
<dbReference type="InterPro" id="IPR012674">
    <property type="entry name" value="Calycin"/>
</dbReference>
<accession>A0A023FDX2</accession>
<feature type="chain" id="PRO_5001515324" evidence="1">
    <location>
        <begin position="17"/>
        <end position="108"/>
    </location>
</feature>
<evidence type="ECO:0000256" key="1">
    <source>
        <dbReference type="SAM" id="SignalP"/>
    </source>
</evidence>
<reference evidence="2" key="1">
    <citation type="submission" date="2014-03" db="EMBL/GenBank/DDBJ databases">
        <title>The sialotranscriptome of Amblyomma triste, Amblyomma parvum and Amblyomma cajennense ticks, uncovered by 454-based RNA-seq.</title>
        <authorList>
            <person name="Garcia G.R."/>
            <person name="Gardinassi L.G."/>
            <person name="Ribeiro J.M."/>
            <person name="Anatriello E."/>
            <person name="Ferreira B.R."/>
            <person name="Moreira H.N."/>
            <person name="Mafra C."/>
            <person name="Olegario M.M."/>
            <person name="Szabo P.J."/>
            <person name="Miranda-Santos I.K."/>
            <person name="Maruyama S.R."/>
        </authorList>
    </citation>
    <scope>NUCLEOTIDE SEQUENCE</scope>
    <source>
        <strain evidence="2">Uberlandia</strain>
        <tissue evidence="2">Salivary glands</tissue>
    </source>
</reference>
<organism evidence="2">
    <name type="scientific">Amblyomma cajennense</name>
    <name type="common">Cayenne tick</name>
    <name type="synonym">Acarus cajennensis</name>
    <dbReference type="NCBI Taxonomy" id="34607"/>
    <lineage>
        <taxon>Eukaryota</taxon>
        <taxon>Metazoa</taxon>
        <taxon>Ecdysozoa</taxon>
        <taxon>Arthropoda</taxon>
        <taxon>Chelicerata</taxon>
        <taxon>Arachnida</taxon>
        <taxon>Acari</taxon>
        <taxon>Parasitiformes</taxon>
        <taxon>Ixodida</taxon>
        <taxon>Ixodoidea</taxon>
        <taxon>Ixodidae</taxon>
        <taxon>Amblyomminae</taxon>
        <taxon>Amblyomma</taxon>
    </lineage>
</organism>
<dbReference type="Gene3D" id="2.40.128.20">
    <property type="match status" value="1"/>
</dbReference>
<keyword evidence="1" id="KW-0732">Signal</keyword>
<name>A0A023FDX2_AMBCJ</name>
<dbReference type="EMBL" id="GBBK01005533">
    <property type="protein sequence ID" value="JAC18949.1"/>
    <property type="molecule type" value="mRNA"/>
</dbReference>
<protein>
    <submittedName>
        <fullName evidence="2">Putative secreted protein</fullName>
    </submittedName>
</protein>
<dbReference type="AlphaFoldDB" id="A0A023FDX2"/>